<proteinExistence type="predicted"/>
<dbReference type="GO" id="GO:0005737">
    <property type="term" value="C:cytoplasm"/>
    <property type="evidence" value="ECO:0007669"/>
    <property type="project" value="TreeGrafter"/>
</dbReference>
<evidence type="ECO:0008006" key="3">
    <source>
        <dbReference type="Google" id="ProtNLM"/>
    </source>
</evidence>
<evidence type="ECO:0000256" key="1">
    <source>
        <dbReference type="SAM" id="Phobius"/>
    </source>
</evidence>
<feature type="transmembrane region" description="Helical" evidence="1">
    <location>
        <begin position="772"/>
        <end position="788"/>
    </location>
</feature>
<feature type="transmembrane region" description="Helical" evidence="1">
    <location>
        <begin position="441"/>
        <end position="460"/>
    </location>
</feature>
<accession>A0A7S4SLP5</accession>
<dbReference type="PANTHER" id="PTHR46687">
    <property type="entry name" value="PROTEIN DISPATCHED HOMOLOG 3"/>
    <property type="match status" value="1"/>
</dbReference>
<keyword evidence="1" id="KW-1133">Transmembrane helix</keyword>
<keyword evidence="1" id="KW-0472">Membrane</keyword>
<reference evidence="2" key="1">
    <citation type="submission" date="2021-01" db="EMBL/GenBank/DDBJ databases">
        <authorList>
            <person name="Corre E."/>
            <person name="Pelletier E."/>
            <person name="Niang G."/>
            <person name="Scheremetjew M."/>
            <person name="Finn R."/>
            <person name="Kale V."/>
            <person name="Holt S."/>
            <person name="Cochrane G."/>
            <person name="Meng A."/>
            <person name="Brown T."/>
            <person name="Cohen L."/>
        </authorList>
    </citation>
    <scope>NUCLEOTIDE SEQUENCE</scope>
    <source>
        <strain evidence="2">GSO104</strain>
    </source>
</reference>
<keyword evidence="1" id="KW-0812">Transmembrane</keyword>
<organism evidence="2">
    <name type="scientific">Ditylum brightwellii</name>
    <dbReference type="NCBI Taxonomy" id="49249"/>
    <lineage>
        <taxon>Eukaryota</taxon>
        <taxon>Sar</taxon>
        <taxon>Stramenopiles</taxon>
        <taxon>Ochrophyta</taxon>
        <taxon>Bacillariophyta</taxon>
        <taxon>Mediophyceae</taxon>
        <taxon>Lithodesmiophycidae</taxon>
        <taxon>Lithodesmiales</taxon>
        <taxon>Lithodesmiaceae</taxon>
        <taxon>Ditylum</taxon>
    </lineage>
</organism>
<evidence type="ECO:0000313" key="2">
    <source>
        <dbReference type="EMBL" id="CAE4649123.1"/>
    </source>
</evidence>
<dbReference type="EMBL" id="HBNS01048159">
    <property type="protein sequence ID" value="CAE4649123.1"/>
    <property type="molecule type" value="Transcribed_RNA"/>
</dbReference>
<feature type="transmembrane region" description="Helical" evidence="1">
    <location>
        <begin position="794"/>
        <end position="814"/>
    </location>
</feature>
<gene>
    <name evidence="2" type="ORF">DBRI00130_LOCUS37071</name>
</gene>
<dbReference type="AlphaFoldDB" id="A0A7S4SLP5"/>
<dbReference type="SUPFAM" id="SSF82866">
    <property type="entry name" value="Multidrug efflux transporter AcrB transmembrane domain"/>
    <property type="match status" value="1"/>
</dbReference>
<protein>
    <recommendedName>
        <fullName evidence="3">SSD domain-containing protein</fullName>
    </recommendedName>
</protein>
<dbReference type="PANTHER" id="PTHR46687:SF1">
    <property type="entry name" value="PROTEIN DISPATCHED HOMOLOG 3"/>
    <property type="match status" value="1"/>
</dbReference>
<dbReference type="InterPro" id="IPR042480">
    <property type="entry name" value="DISP3"/>
</dbReference>
<name>A0A7S4SLP5_9STRA</name>
<feature type="transmembrane region" description="Helical" evidence="1">
    <location>
        <begin position="826"/>
        <end position="846"/>
    </location>
</feature>
<sequence>MLSSLKTKKFIMAKKEASLLSHDVPISTMNAPGQFHFLKVPNNEDDKTSPSCGDGTEFSFQFKRGTDANLKKVVVEFGGGLICHDDIACGYLFGNGYNDLRTPWHDGFPSYPSISLSSCSGLSTPIIQKLTLDSLENDCLSEEDVLFGARTGKYSYVNYNDGVDEEKHRSPQKWQQLLDEAAETWSYIYVPLCTADAHLGAQPDPIKYRGGNNILHRGGYNLLAIVSFLERNFPEIESLLTVGCHTGASFAPVVFSSEVTSRYRKKGKDIPIGWTLADSPEPIGSDSVLLDAWGSSHLPFFSTTNQDDTLYQIAESMVNSTPEIRHGYYGLSKNGDDTYTNEIHVRMHPTVEMEKDYHYKVWLASMENKYPNNFFSLAPPLNTTYGTRCQFSFSPSSSNKLDGYKDWMESVTSNWEENKTIAQLSSTERSRHGRSKPFKPTFLFAIAMTFLSVIALWIVYNAVSFLNEKQKRKQQQMNRDATSVSGENDDFFETEEASVADKKFTFKSPLDIWLTALTKYPGLFLIASLAVTCTLSYLGIEASNRTLDVNVDFATYLAMDSDEFVFGDHFDAAVDFQKETLDEFDDICDVVQNPDQSRRHLARFPQQGEGMNIFYQSPEWTWEKGANVFNAASLYAMKELEERIKEHPGWASNCYQVFAHAKLQCAPFWSVTDRFFDSDGQLKDIDSVLLDMLEEGLVTMTDKYFSVENLASNFTRTSIYLRKGVGSDFFKDLHRDILWPADTRQEYPDVTFSWENYEAALLEAYDGFMHDAYWSAGTILVVGILVLMKIRNIFVFVAAMTGLILAFPTAYYWYYVHFEIKQITILNVSALFVMLGIGADDIFLMVDTYWQAPVILGPNAHPRDRMKWAYRKAGMFLKTY</sequence>